<organism evidence="2 3">
    <name type="scientific">Rhinolophus ferrumequinum</name>
    <name type="common">Greater horseshoe bat</name>
    <dbReference type="NCBI Taxonomy" id="59479"/>
    <lineage>
        <taxon>Eukaryota</taxon>
        <taxon>Metazoa</taxon>
        <taxon>Chordata</taxon>
        <taxon>Craniata</taxon>
        <taxon>Vertebrata</taxon>
        <taxon>Euteleostomi</taxon>
        <taxon>Mammalia</taxon>
        <taxon>Eutheria</taxon>
        <taxon>Laurasiatheria</taxon>
        <taxon>Chiroptera</taxon>
        <taxon>Yinpterochiroptera</taxon>
        <taxon>Rhinolophoidea</taxon>
        <taxon>Rhinolophidae</taxon>
        <taxon>Rhinolophinae</taxon>
        <taxon>Rhinolophus</taxon>
    </lineage>
</organism>
<comment type="caution">
    <text evidence="2">The sequence shown here is derived from an EMBL/GenBank/DDBJ whole genome shotgun (WGS) entry which is preliminary data.</text>
</comment>
<evidence type="ECO:0000256" key="1">
    <source>
        <dbReference type="SAM" id="MobiDB-lite"/>
    </source>
</evidence>
<dbReference type="Proteomes" id="UP000585614">
    <property type="component" value="Unassembled WGS sequence"/>
</dbReference>
<name>A0A7J7X587_RHIFE</name>
<proteinExistence type="predicted"/>
<sequence length="192" mass="20270">MLTEVCLSTVHRPRQALGTEARPSVFSGASQPPSSRPAETLCVPWLPGPGCATRSVGGGGGARLEASAAGGKEDNLRAIIYISLEHILLPWPEPIVPGWNRLWLTTLTPGSPRWALGVFSEAVSSGLGLQAIWGCKAAAAAPAITSRRQKAEGRREDVRKEPAHLSATPAPCQAFTLKEPSPHCPRQGCALQ</sequence>
<protein>
    <submittedName>
        <fullName evidence="2">Uncharacterized protein</fullName>
    </submittedName>
</protein>
<feature type="region of interest" description="Disordered" evidence="1">
    <location>
        <begin position="18"/>
        <end position="39"/>
    </location>
</feature>
<gene>
    <name evidence="2" type="ORF">mRhiFer1_010211</name>
</gene>
<dbReference type="AlphaFoldDB" id="A0A7J7X587"/>
<accession>A0A7J7X587</accession>
<evidence type="ECO:0000313" key="3">
    <source>
        <dbReference type="Proteomes" id="UP000585614"/>
    </source>
</evidence>
<evidence type="ECO:0000313" key="2">
    <source>
        <dbReference type="EMBL" id="KAF6344833.1"/>
    </source>
</evidence>
<dbReference type="EMBL" id="JACAGC010000009">
    <property type="protein sequence ID" value="KAF6344833.1"/>
    <property type="molecule type" value="Genomic_DNA"/>
</dbReference>
<reference evidence="2 3" key="1">
    <citation type="journal article" date="2020" name="Nature">
        <title>Six reference-quality genomes reveal evolution of bat adaptations.</title>
        <authorList>
            <person name="Jebb D."/>
            <person name="Huang Z."/>
            <person name="Pippel M."/>
            <person name="Hughes G.M."/>
            <person name="Lavrichenko K."/>
            <person name="Devanna P."/>
            <person name="Winkler S."/>
            <person name="Jermiin L.S."/>
            <person name="Skirmuntt E.C."/>
            <person name="Katzourakis A."/>
            <person name="Burkitt-Gray L."/>
            <person name="Ray D.A."/>
            <person name="Sullivan K.A.M."/>
            <person name="Roscito J.G."/>
            <person name="Kirilenko B.M."/>
            <person name="Davalos L.M."/>
            <person name="Corthals A.P."/>
            <person name="Power M.L."/>
            <person name="Jones G."/>
            <person name="Ransome R.D."/>
            <person name="Dechmann D.K.N."/>
            <person name="Locatelli A.G."/>
            <person name="Puechmaille S.J."/>
            <person name="Fedrigo O."/>
            <person name="Jarvis E.D."/>
            <person name="Hiller M."/>
            <person name="Vernes S.C."/>
            <person name="Myers E.W."/>
            <person name="Teeling E.C."/>
        </authorList>
    </citation>
    <scope>NUCLEOTIDE SEQUENCE [LARGE SCALE GENOMIC DNA]</scope>
    <source>
        <strain evidence="2">MRhiFer1</strain>
        <tissue evidence="2">Lung</tissue>
    </source>
</reference>